<dbReference type="AlphaFoldDB" id="D1AKU1"/>
<reference evidence="4" key="1">
    <citation type="submission" date="2009-09" db="EMBL/GenBank/DDBJ databases">
        <title>The complete chromosome of Sebaldella termitidis ATCC 33386.</title>
        <authorList>
            <consortium name="US DOE Joint Genome Institute (JGI-PGF)"/>
            <person name="Lucas S."/>
            <person name="Copeland A."/>
            <person name="Lapidus A."/>
            <person name="Glavina del Rio T."/>
            <person name="Dalin E."/>
            <person name="Tice H."/>
            <person name="Bruce D."/>
            <person name="Goodwin L."/>
            <person name="Pitluck S."/>
            <person name="Kyrpides N."/>
            <person name="Mavromatis K."/>
            <person name="Ivanova N."/>
            <person name="Mikhailova N."/>
            <person name="Sims D."/>
            <person name="Meincke L."/>
            <person name="Brettin T."/>
            <person name="Detter J.C."/>
            <person name="Han C."/>
            <person name="Larimer F."/>
            <person name="Land M."/>
            <person name="Hauser L."/>
            <person name="Markowitz V."/>
            <person name="Cheng J.F."/>
            <person name="Hugenholtz P."/>
            <person name="Woyke T."/>
            <person name="Wu D."/>
            <person name="Eisen J.A."/>
        </authorList>
    </citation>
    <scope>NUCLEOTIDE SEQUENCE [LARGE SCALE GENOMIC DNA]</scope>
    <source>
        <strain evidence="4">ATCC 33386 / NCTC 11300</strain>
    </source>
</reference>
<dbReference type="STRING" id="526218.Sterm_0222"/>
<reference evidence="3 4" key="2">
    <citation type="journal article" date="2010" name="Stand. Genomic Sci.">
        <title>Complete genome sequence of Sebaldella termitidis type strain (NCTC 11300).</title>
        <authorList>
            <person name="Harmon-Smith M."/>
            <person name="Celia L."/>
            <person name="Chertkov O."/>
            <person name="Lapidus A."/>
            <person name="Copeland A."/>
            <person name="Glavina Del Rio T."/>
            <person name="Nolan M."/>
            <person name="Lucas S."/>
            <person name="Tice H."/>
            <person name="Cheng J.F."/>
            <person name="Han C."/>
            <person name="Detter J.C."/>
            <person name="Bruce D."/>
            <person name="Goodwin L."/>
            <person name="Pitluck S."/>
            <person name="Pati A."/>
            <person name="Liolios K."/>
            <person name="Ivanova N."/>
            <person name="Mavromatis K."/>
            <person name="Mikhailova N."/>
            <person name="Chen A."/>
            <person name="Palaniappan K."/>
            <person name="Land M."/>
            <person name="Hauser L."/>
            <person name="Chang Y.J."/>
            <person name="Jeffries C.D."/>
            <person name="Brettin T."/>
            <person name="Goker M."/>
            <person name="Beck B."/>
            <person name="Bristow J."/>
            <person name="Eisen J.A."/>
            <person name="Markowitz V."/>
            <person name="Hugenholtz P."/>
            <person name="Kyrpides N.C."/>
            <person name="Klenk H.P."/>
            <person name="Chen F."/>
        </authorList>
    </citation>
    <scope>NUCLEOTIDE SEQUENCE [LARGE SCALE GENOMIC DNA]</scope>
    <source>
        <strain evidence="4">ATCC 33386 / NCTC 11300</strain>
    </source>
</reference>
<feature type="domain" description="DUF4189" evidence="2">
    <location>
        <begin position="55"/>
        <end position="157"/>
    </location>
</feature>
<proteinExistence type="predicted"/>
<evidence type="ECO:0000313" key="4">
    <source>
        <dbReference type="Proteomes" id="UP000000845"/>
    </source>
</evidence>
<protein>
    <recommendedName>
        <fullName evidence="2">DUF4189 domain-containing protein</fullName>
    </recommendedName>
</protein>
<dbReference type="Pfam" id="PF13827">
    <property type="entry name" value="DUF4189"/>
    <property type="match status" value="1"/>
</dbReference>
<dbReference type="HOGENOM" id="CLU_1577414_0_0_0"/>
<organism evidence="3 4">
    <name type="scientific">Sebaldella termitidis (strain ATCC 33386 / NCTC 11300)</name>
    <dbReference type="NCBI Taxonomy" id="526218"/>
    <lineage>
        <taxon>Bacteria</taxon>
        <taxon>Fusobacteriati</taxon>
        <taxon>Fusobacteriota</taxon>
        <taxon>Fusobacteriia</taxon>
        <taxon>Fusobacteriales</taxon>
        <taxon>Leptotrichiaceae</taxon>
        <taxon>Sebaldella</taxon>
    </lineage>
</organism>
<dbReference type="EMBL" id="CP001739">
    <property type="protein sequence ID" value="ACZ07107.1"/>
    <property type="molecule type" value="Genomic_DNA"/>
</dbReference>
<dbReference type="InterPro" id="IPR025240">
    <property type="entry name" value="DUF4189"/>
</dbReference>
<evidence type="ECO:0000313" key="3">
    <source>
        <dbReference type="EMBL" id="ACZ07107.1"/>
    </source>
</evidence>
<evidence type="ECO:0000259" key="2">
    <source>
        <dbReference type="Pfam" id="PF13827"/>
    </source>
</evidence>
<evidence type="ECO:0000256" key="1">
    <source>
        <dbReference type="SAM" id="SignalP"/>
    </source>
</evidence>
<keyword evidence="1" id="KW-0732">Signal</keyword>
<dbReference type="Proteomes" id="UP000000845">
    <property type="component" value="Chromosome"/>
</dbReference>
<name>D1AKU1_SEBTE</name>
<dbReference type="KEGG" id="str:Sterm_0222"/>
<sequence>MKKILFFIVTLFLLNGVMSLADSMCGPNGVFNPGDNQCYPASGGGYTETADDKYYAAIAVDPSTGEYAWGASYRSKNSLKTDVLSNCGSPNCKFLGTIRYKQCGSLAYSKADNIYGYDTIIYWTKGDSTKKERAEEKSIKKCEKNGGKKCVVQISVCDIGKL</sequence>
<dbReference type="RefSeq" id="WP_012859706.1">
    <property type="nucleotide sequence ID" value="NC_013517.1"/>
</dbReference>
<feature type="chain" id="PRO_5003019904" description="DUF4189 domain-containing protein" evidence="1">
    <location>
        <begin position="22"/>
        <end position="162"/>
    </location>
</feature>
<feature type="signal peptide" evidence="1">
    <location>
        <begin position="1"/>
        <end position="21"/>
    </location>
</feature>
<keyword evidence="4" id="KW-1185">Reference proteome</keyword>
<gene>
    <name evidence="3" type="ordered locus">Sterm_0222</name>
</gene>
<accession>D1AKU1</accession>